<evidence type="ECO:0000259" key="7">
    <source>
        <dbReference type="PROSITE" id="PS50110"/>
    </source>
</evidence>
<evidence type="ECO:0000313" key="9">
    <source>
        <dbReference type="Proteomes" id="UP001153069"/>
    </source>
</evidence>
<evidence type="ECO:0000256" key="3">
    <source>
        <dbReference type="PROSITE-ProRule" id="PRU00169"/>
    </source>
</evidence>
<gene>
    <name evidence="8" type="ORF">SEMRO_164_G073700.1</name>
</gene>
<feature type="transmembrane region" description="Helical" evidence="5">
    <location>
        <begin position="584"/>
        <end position="604"/>
    </location>
</feature>
<feature type="modified residue" description="4-aspartylphosphate" evidence="3">
    <location>
        <position position="1123"/>
    </location>
</feature>
<dbReference type="SUPFAM" id="SSF52172">
    <property type="entry name" value="CheY-like"/>
    <property type="match status" value="1"/>
</dbReference>
<evidence type="ECO:0000256" key="4">
    <source>
        <dbReference type="SAM" id="MobiDB-lite"/>
    </source>
</evidence>
<feature type="compositionally biased region" description="Low complexity" evidence="4">
    <location>
        <begin position="123"/>
        <end position="140"/>
    </location>
</feature>
<feature type="transmembrane region" description="Helical" evidence="5">
    <location>
        <begin position="163"/>
        <end position="183"/>
    </location>
</feature>
<dbReference type="GO" id="GO:0000155">
    <property type="term" value="F:phosphorelay sensor kinase activity"/>
    <property type="evidence" value="ECO:0007669"/>
    <property type="project" value="InterPro"/>
</dbReference>
<dbReference type="PROSITE" id="PS50109">
    <property type="entry name" value="HIS_KIN"/>
    <property type="match status" value="1"/>
</dbReference>
<protein>
    <submittedName>
        <fullName evidence="8">Peroxide stress-activated histidine kinase mak2</fullName>
    </submittedName>
</protein>
<evidence type="ECO:0000256" key="5">
    <source>
        <dbReference type="SAM" id="Phobius"/>
    </source>
</evidence>
<comment type="caution">
    <text evidence="8">The sequence shown here is derived from an EMBL/GenBank/DDBJ whole genome shotgun (WGS) entry which is preliminary data.</text>
</comment>
<feature type="region of interest" description="Disordered" evidence="4">
    <location>
        <begin position="25"/>
        <end position="92"/>
    </location>
</feature>
<feature type="domain" description="Response regulatory" evidence="7">
    <location>
        <begin position="1073"/>
        <end position="1194"/>
    </location>
</feature>
<evidence type="ECO:0000256" key="1">
    <source>
        <dbReference type="ARBA" id="ARBA00022553"/>
    </source>
</evidence>
<dbReference type="CDD" id="cd00082">
    <property type="entry name" value="HisKA"/>
    <property type="match status" value="1"/>
</dbReference>
<feature type="compositionally biased region" description="Polar residues" evidence="4">
    <location>
        <begin position="1042"/>
        <end position="1059"/>
    </location>
</feature>
<name>A0A9N8DIN3_9STRA</name>
<organism evidence="8 9">
    <name type="scientific">Seminavis robusta</name>
    <dbReference type="NCBI Taxonomy" id="568900"/>
    <lineage>
        <taxon>Eukaryota</taxon>
        <taxon>Sar</taxon>
        <taxon>Stramenopiles</taxon>
        <taxon>Ochrophyta</taxon>
        <taxon>Bacillariophyta</taxon>
        <taxon>Bacillariophyceae</taxon>
        <taxon>Bacillariophycidae</taxon>
        <taxon>Naviculales</taxon>
        <taxon>Naviculaceae</taxon>
        <taxon>Seminavis</taxon>
    </lineage>
</organism>
<dbReference type="PROSITE" id="PS50110">
    <property type="entry name" value="RESPONSE_REGULATORY"/>
    <property type="match status" value="1"/>
</dbReference>
<dbReference type="Proteomes" id="UP001153069">
    <property type="component" value="Unassembled WGS sequence"/>
</dbReference>
<dbReference type="Gene3D" id="3.30.565.10">
    <property type="entry name" value="Histidine kinase-like ATPase, C-terminal domain"/>
    <property type="match status" value="1"/>
</dbReference>
<keyword evidence="5" id="KW-1133">Transmembrane helix</keyword>
<accession>A0A9N8DIN3</accession>
<dbReference type="InterPro" id="IPR005467">
    <property type="entry name" value="His_kinase_dom"/>
</dbReference>
<dbReference type="Pfam" id="PF02518">
    <property type="entry name" value="HATPase_c"/>
    <property type="match status" value="1"/>
</dbReference>
<dbReference type="InterPro" id="IPR001789">
    <property type="entry name" value="Sig_transdc_resp-reg_receiver"/>
</dbReference>
<keyword evidence="5" id="KW-0812">Transmembrane</keyword>
<reference evidence="8" key="1">
    <citation type="submission" date="2020-06" db="EMBL/GenBank/DDBJ databases">
        <authorList>
            <consortium name="Plant Systems Biology data submission"/>
        </authorList>
    </citation>
    <scope>NUCLEOTIDE SEQUENCE</scope>
    <source>
        <strain evidence="8">D6</strain>
    </source>
</reference>
<feature type="region of interest" description="Disordered" evidence="4">
    <location>
        <begin position="105"/>
        <end position="140"/>
    </location>
</feature>
<evidence type="ECO:0000256" key="2">
    <source>
        <dbReference type="ARBA" id="ARBA00023012"/>
    </source>
</evidence>
<dbReference type="InterPro" id="IPR036890">
    <property type="entry name" value="HATPase_C_sf"/>
</dbReference>
<dbReference type="InterPro" id="IPR004358">
    <property type="entry name" value="Sig_transdc_His_kin-like_C"/>
</dbReference>
<dbReference type="SUPFAM" id="SSF47384">
    <property type="entry name" value="Homodimeric domain of signal transducing histidine kinase"/>
    <property type="match status" value="1"/>
</dbReference>
<feature type="compositionally biased region" description="Low complexity" evidence="4">
    <location>
        <begin position="72"/>
        <end position="88"/>
    </location>
</feature>
<dbReference type="OrthoDB" id="47686at2759"/>
<feature type="domain" description="Histidine kinase" evidence="6">
    <location>
        <begin position="667"/>
        <end position="912"/>
    </location>
</feature>
<dbReference type="SMART" id="SM00387">
    <property type="entry name" value="HATPase_c"/>
    <property type="match status" value="1"/>
</dbReference>
<feature type="region of interest" description="Disordered" evidence="4">
    <location>
        <begin position="1042"/>
        <end position="1065"/>
    </location>
</feature>
<keyword evidence="8" id="KW-0808">Transferase</keyword>
<dbReference type="Pfam" id="PF00072">
    <property type="entry name" value="Response_reg"/>
    <property type="match status" value="1"/>
</dbReference>
<dbReference type="PANTHER" id="PTHR45339">
    <property type="entry name" value="HYBRID SIGNAL TRANSDUCTION HISTIDINE KINASE J"/>
    <property type="match status" value="1"/>
</dbReference>
<keyword evidence="9" id="KW-1185">Reference proteome</keyword>
<dbReference type="AlphaFoldDB" id="A0A9N8DIN3"/>
<keyword evidence="5" id="KW-0472">Membrane</keyword>
<dbReference type="Pfam" id="PF00512">
    <property type="entry name" value="HisKA"/>
    <property type="match status" value="1"/>
</dbReference>
<dbReference type="SMART" id="SM00388">
    <property type="entry name" value="HisKA"/>
    <property type="match status" value="1"/>
</dbReference>
<proteinExistence type="predicted"/>
<dbReference type="InterPro" id="IPR036097">
    <property type="entry name" value="HisK_dim/P_sf"/>
</dbReference>
<dbReference type="SMART" id="SM00448">
    <property type="entry name" value="REC"/>
    <property type="match status" value="1"/>
</dbReference>
<keyword evidence="8" id="KW-0418">Kinase</keyword>
<dbReference type="PRINTS" id="PR00344">
    <property type="entry name" value="BCTRLSENSOR"/>
</dbReference>
<dbReference type="InterPro" id="IPR003661">
    <property type="entry name" value="HisK_dim/P_dom"/>
</dbReference>
<dbReference type="InterPro" id="IPR011006">
    <property type="entry name" value="CheY-like_superfamily"/>
</dbReference>
<evidence type="ECO:0000259" key="6">
    <source>
        <dbReference type="PROSITE" id="PS50109"/>
    </source>
</evidence>
<feature type="compositionally biased region" description="Basic and acidic residues" evidence="4">
    <location>
        <begin position="39"/>
        <end position="63"/>
    </location>
</feature>
<dbReference type="EMBL" id="CAICTM010000163">
    <property type="protein sequence ID" value="CAB9503407.1"/>
    <property type="molecule type" value="Genomic_DNA"/>
</dbReference>
<keyword evidence="2" id="KW-0902">Two-component regulatory system</keyword>
<evidence type="ECO:0000313" key="8">
    <source>
        <dbReference type="EMBL" id="CAB9503407.1"/>
    </source>
</evidence>
<dbReference type="InterPro" id="IPR003594">
    <property type="entry name" value="HATPase_dom"/>
</dbReference>
<dbReference type="CDD" id="cd17546">
    <property type="entry name" value="REC_hyHK_CKI1_RcsC-like"/>
    <property type="match status" value="1"/>
</dbReference>
<dbReference type="PANTHER" id="PTHR45339:SF1">
    <property type="entry name" value="HYBRID SIGNAL TRANSDUCTION HISTIDINE KINASE J"/>
    <property type="match status" value="1"/>
</dbReference>
<dbReference type="Gene3D" id="1.10.287.130">
    <property type="match status" value="1"/>
</dbReference>
<keyword evidence="1 3" id="KW-0597">Phosphoprotein</keyword>
<dbReference type="Gene3D" id="3.40.50.2300">
    <property type="match status" value="1"/>
</dbReference>
<dbReference type="SUPFAM" id="SSF55874">
    <property type="entry name" value="ATPase domain of HSP90 chaperone/DNA topoisomerase II/histidine kinase"/>
    <property type="match status" value="1"/>
</dbReference>
<sequence length="1208" mass="134588">MTDCTFNPPEPSRAHDFGVMVASSETSSIGSSSTCNKNHQHDAIDAAEKGLDHDSPSRSRVMEKPQATSCDSCTSSAETRSSTTEISTNYHQTGENHDIFPILLEESSNGDDGSPDADMEDGNSNNNNKPTNDSAQSASGSGAAAAAAAVAQTETKAVSHLRIFLLVFLALSALGVALAVYVFTTHIEHEQLKQVFDDHAATVMGALGGSLELTLGALDTYAIGLVSFAKFTGAEWPFVTLPNMAVRLAKLRTLSKSMAIRHYHIVHDQEQRLKWENYSIHHDDWVLDAMHAQRQDRNYHGSNYESYFAKGSLYNNMGENRSYDEEGPFLPTWQNYPVLPAWPPYNWDGAIYPELVEALPELLSMHVVLSHVTNLPKDPTNQEQVAVAEGHNQWAKEYLSPEEDSSEPFGDLFYPIMDCASDVLSMTLSHSTKHLSNEDHVHIRQSHDDHEMDIKTILEHRQNDGGDNCSLVGVLGVTKYWRDYLNDILPPGTKGLVAVFESTCGRAFTYQINGPDTEYLGPGTLHDTRFDTLKRTAWLHNLDAFSSRDRDYTGLPLGSDTCSYKISLYPSEEMLRSHTTSNPVAFTVVAVAIFAFTSCIFLLYDRYSERRQTLVMETAVQSNANVCILEEKVRERTKKLEDSNLLLHKANEQVTLASARQLQHFASMSHEIRTPLNGIIGLASLLQESKLDSKQEESMRMIVTSGTLLKAVVDDVLDYSKLAAGKVVIEVEQCQLQDTLNAVVRSIETNATSKRITLETYYDATIGEIFQTDSRRLLQILYNLLGNASKFGADGGIVELRVHHYLAQLPSADIGKCPETSDTKLEGMQKAPEQRMLRFVVKDYGKGIHEKDYEKIFQPFLQASSETERLYGGSGLGLAITGKLVKALGGRISVKSEVGKWTEMFVDFPLCDHTAPSADVAGLSSRLQGSTMYIVGDVKSRDVIETKRFMQIYSVDAQVFDTMKDAIPPQDQEVDTKRAHVFLVQEDRYDEDVFRRWSKFAKTVLLTFGHKFGVKGSDGHYRSLTQLLPCVLIKDIGDHVTRASQTQNPARTAGTSTKSTSDEEKEPSYKNYKILVAEDNLVNQKVVVRILKKLGILDVQVVDNGKKAVDQEAEGSFDVILMDMQMPVMDGIDACRYIIERQKRENDRQGAKVIFVTAHALDHFKEKCQEAGGSGFLSKPFRLQDVESCFQKIQAMIDANQSYHEGLW</sequence>